<keyword evidence="4 6" id="KW-0505">Motor protein</keyword>
<sequence>MSDATLREGDLYWKQDGPLSWVLGKLTYVDGTTASLSLIDEKTGILLPNEEHGVDLIETPLYPANPLQSNYADMTGMRYLHEAALLKNLHDRWIAVDRLTYTAMSNVLIAVNPLKTLPKPQKATIVQQPLDKSPPHPFQVSEGAYRQMRTVKKNQSIIISGESGSGKTETSKIILDYLTERSSLDNEAESNQDELEHALGEQLMETIPILESFGNAKTHRNHNSSRFGKYMRLQFTPKDKTVNNSLLRLTGASIDTYLLEKSRLVLPPEGERNFHVFYELFRGGDEDLLESLKLVPNPYTESKGKNAEDWITSYRYLNESGCVTADFIDDKANFARLLAACKKIGIDTNELVRVVAGLLHLGNATFEEEDTAQGMTATFHPSPEMEDPVTIAAELLGLKSNDLLHAMLSRTLLRQSSSMGGGGDRRATFKKRESIYIIKKDVRQATYSRDSIAKLIYEQVFGWLMRRCADALRYNSVAKDELPYIGVLDIFGFEDFEPQNRNSFEQLLINYANETLQDMFNVCILKAEQELYQAEQVFAPQNIGLTFAFTSVPQDGTIKRKLDELTQEVHYESNQECLSLIAGRYDSIFATMDTVGTLAGASDRKLNEKLHAAFKKHPCFPLPHPKDAQQEFWVKHYAGVVHYRIDSFIDKNNNVSSVQFQELIHSSSLR</sequence>
<dbReference type="GO" id="GO:0007015">
    <property type="term" value="P:actin filament organization"/>
    <property type="evidence" value="ECO:0007669"/>
    <property type="project" value="TreeGrafter"/>
</dbReference>
<dbReference type="OrthoDB" id="77347at2759"/>
<keyword evidence="2 6" id="KW-0067">ATP-binding</keyword>
<dbReference type="EMBL" id="JNBS01002941">
    <property type="protein sequence ID" value="OQR88928.1"/>
    <property type="molecule type" value="Genomic_DNA"/>
</dbReference>
<evidence type="ECO:0000256" key="2">
    <source>
        <dbReference type="ARBA" id="ARBA00022840"/>
    </source>
</evidence>
<dbReference type="PANTHER" id="PTHR13140">
    <property type="entry name" value="MYOSIN"/>
    <property type="match status" value="1"/>
</dbReference>
<dbReference type="AlphaFoldDB" id="A0A1V9YT67"/>
<comment type="caution">
    <text evidence="8">The sequence shown here is derived from an EMBL/GenBank/DDBJ whole genome shotgun (WGS) entry which is preliminary data.</text>
</comment>
<dbReference type="STRING" id="74557.A0A1V9YT67"/>
<evidence type="ECO:0000313" key="9">
    <source>
        <dbReference type="Proteomes" id="UP000243217"/>
    </source>
</evidence>
<keyword evidence="5 6" id="KW-0009">Actin-binding</keyword>
<keyword evidence="9" id="KW-1185">Reference proteome</keyword>
<evidence type="ECO:0000256" key="5">
    <source>
        <dbReference type="ARBA" id="ARBA00023203"/>
    </source>
</evidence>
<comment type="caution">
    <text evidence="6">Lacks conserved residue(s) required for the propagation of feature annotation.</text>
</comment>
<evidence type="ECO:0000256" key="4">
    <source>
        <dbReference type="ARBA" id="ARBA00023175"/>
    </source>
</evidence>
<dbReference type="GO" id="GO:0000146">
    <property type="term" value="F:microfilament motor activity"/>
    <property type="evidence" value="ECO:0007669"/>
    <property type="project" value="TreeGrafter"/>
</dbReference>
<dbReference type="Proteomes" id="UP000243217">
    <property type="component" value="Unassembled WGS sequence"/>
</dbReference>
<dbReference type="InterPro" id="IPR027417">
    <property type="entry name" value="P-loop_NTPase"/>
</dbReference>
<evidence type="ECO:0000256" key="3">
    <source>
        <dbReference type="ARBA" id="ARBA00023123"/>
    </source>
</evidence>
<dbReference type="PANTHER" id="PTHR13140:SF845">
    <property type="entry name" value="MYOSIN-LIKE PROTEIN"/>
    <property type="match status" value="1"/>
</dbReference>
<proteinExistence type="inferred from homology"/>
<name>A0A1V9YT67_9STRA</name>
<protein>
    <submittedName>
        <fullName evidence="8">Myosin</fullName>
    </submittedName>
</protein>
<gene>
    <name evidence="8" type="ORF">THRCLA_22776</name>
</gene>
<evidence type="ECO:0000259" key="7">
    <source>
        <dbReference type="PROSITE" id="PS51456"/>
    </source>
</evidence>
<reference evidence="8 9" key="1">
    <citation type="journal article" date="2014" name="Genome Biol. Evol.">
        <title>The secreted proteins of Achlya hypogyna and Thraustotheca clavata identify the ancestral oomycete secretome and reveal gene acquisitions by horizontal gene transfer.</title>
        <authorList>
            <person name="Misner I."/>
            <person name="Blouin N."/>
            <person name="Leonard G."/>
            <person name="Richards T.A."/>
            <person name="Lane C.E."/>
        </authorList>
    </citation>
    <scope>NUCLEOTIDE SEQUENCE [LARGE SCALE GENOMIC DNA]</scope>
    <source>
        <strain evidence="8 9">ATCC 34112</strain>
    </source>
</reference>
<dbReference type="GO" id="GO:0016459">
    <property type="term" value="C:myosin complex"/>
    <property type="evidence" value="ECO:0007669"/>
    <property type="project" value="UniProtKB-KW"/>
</dbReference>
<keyword evidence="1 6" id="KW-0547">Nucleotide-binding</keyword>
<dbReference type="InterPro" id="IPR001609">
    <property type="entry name" value="Myosin_head_motor_dom-like"/>
</dbReference>
<feature type="non-terminal residue" evidence="8">
    <location>
        <position position="670"/>
    </location>
</feature>
<accession>A0A1V9YT67</accession>
<dbReference type="PRINTS" id="PR00193">
    <property type="entry name" value="MYOSINHEAVY"/>
</dbReference>
<dbReference type="Pfam" id="PF00063">
    <property type="entry name" value="Myosin_head"/>
    <property type="match status" value="2"/>
</dbReference>
<dbReference type="Gene3D" id="1.20.58.530">
    <property type="match status" value="1"/>
</dbReference>
<keyword evidence="3 6" id="KW-0518">Myosin</keyword>
<evidence type="ECO:0000313" key="8">
    <source>
        <dbReference type="EMBL" id="OQR88928.1"/>
    </source>
</evidence>
<comment type="similarity">
    <text evidence="6">Belongs to the TRAFAC class myosin-kinesin ATPase superfamily. Myosin family.</text>
</comment>
<dbReference type="InterPro" id="IPR036961">
    <property type="entry name" value="Kinesin_motor_dom_sf"/>
</dbReference>
<evidence type="ECO:0000256" key="1">
    <source>
        <dbReference type="ARBA" id="ARBA00022741"/>
    </source>
</evidence>
<dbReference type="SUPFAM" id="SSF52540">
    <property type="entry name" value="P-loop containing nucleoside triphosphate hydrolases"/>
    <property type="match status" value="1"/>
</dbReference>
<dbReference type="SMART" id="SM00242">
    <property type="entry name" value="MYSc"/>
    <property type="match status" value="1"/>
</dbReference>
<dbReference type="PROSITE" id="PS51456">
    <property type="entry name" value="MYOSIN_MOTOR"/>
    <property type="match status" value="1"/>
</dbReference>
<dbReference type="GO" id="GO:0005524">
    <property type="term" value="F:ATP binding"/>
    <property type="evidence" value="ECO:0007669"/>
    <property type="project" value="UniProtKB-UniRule"/>
</dbReference>
<evidence type="ECO:0000256" key="6">
    <source>
        <dbReference type="PROSITE-ProRule" id="PRU00782"/>
    </source>
</evidence>
<dbReference type="GO" id="GO:0051015">
    <property type="term" value="F:actin filament binding"/>
    <property type="evidence" value="ECO:0007669"/>
    <property type="project" value="TreeGrafter"/>
</dbReference>
<feature type="domain" description="Myosin motor" evidence="7">
    <location>
        <begin position="69"/>
        <end position="670"/>
    </location>
</feature>
<dbReference type="Gene3D" id="3.40.850.10">
    <property type="entry name" value="Kinesin motor domain"/>
    <property type="match status" value="1"/>
</dbReference>
<dbReference type="GO" id="GO:0005737">
    <property type="term" value="C:cytoplasm"/>
    <property type="evidence" value="ECO:0007669"/>
    <property type="project" value="TreeGrafter"/>
</dbReference>
<feature type="binding site" evidence="6">
    <location>
        <begin position="161"/>
        <end position="168"/>
    </location>
    <ligand>
        <name>ATP</name>
        <dbReference type="ChEBI" id="CHEBI:30616"/>
    </ligand>
</feature>
<dbReference type="Gene3D" id="1.20.120.720">
    <property type="entry name" value="Myosin VI head, motor domain, U50 subdomain"/>
    <property type="match status" value="1"/>
</dbReference>
<organism evidence="8 9">
    <name type="scientific">Thraustotheca clavata</name>
    <dbReference type="NCBI Taxonomy" id="74557"/>
    <lineage>
        <taxon>Eukaryota</taxon>
        <taxon>Sar</taxon>
        <taxon>Stramenopiles</taxon>
        <taxon>Oomycota</taxon>
        <taxon>Saprolegniomycetes</taxon>
        <taxon>Saprolegniales</taxon>
        <taxon>Achlyaceae</taxon>
        <taxon>Thraustotheca</taxon>
    </lineage>
</organism>
<dbReference type="GO" id="GO:0016020">
    <property type="term" value="C:membrane"/>
    <property type="evidence" value="ECO:0007669"/>
    <property type="project" value="TreeGrafter"/>
</dbReference>